<dbReference type="EMBL" id="CP101637">
    <property type="protein sequence ID" value="WMT80825.1"/>
    <property type="molecule type" value="Genomic_DNA"/>
</dbReference>
<evidence type="ECO:0000313" key="1">
    <source>
        <dbReference type="EMBL" id="WMT80825.1"/>
    </source>
</evidence>
<proteinExistence type="predicted"/>
<dbReference type="Gene3D" id="2.30.110.10">
    <property type="entry name" value="Electron Transport, Fmn-binding Protein, Chain A"/>
    <property type="match status" value="1"/>
</dbReference>
<gene>
    <name evidence="1" type="ORF">TEMA_11470</name>
</gene>
<dbReference type="SUPFAM" id="SSF50475">
    <property type="entry name" value="FMN-binding split barrel"/>
    <property type="match status" value="1"/>
</dbReference>
<sequence>MQNRMKKNQLSKEEVVSLLDRNIVASLATIGEEGKPYVIPVHYVYYDDKIYVHGLPLGEKVENIKKNGNVSMTIYKMGELILAENGQPCGTNTRFESAVIKGKAIMVEDITKKEKVLKQFINKFTPHLSDSVISEGRIKGTGIIEIAIDELTGKFY</sequence>
<keyword evidence="2" id="KW-1185">Reference proteome</keyword>
<dbReference type="Proteomes" id="UP001235030">
    <property type="component" value="Chromosome"/>
</dbReference>
<protein>
    <recommendedName>
        <fullName evidence="3">Pyridoxamine 5'-phosphate oxidase family protein</fullName>
    </recommendedName>
</protein>
<dbReference type="PANTHER" id="PTHR34071:SF2">
    <property type="entry name" value="FLAVIN-NUCLEOTIDE-BINDING PROTEIN"/>
    <property type="match status" value="1"/>
</dbReference>
<evidence type="ECO:0008006" key="3">
    <source>
        <dbReference type="Google" id="ProtNLM"/>
    </source>
</evidence>
<dbReference type="InterPro" id="IPR024747">
    <property type="entry name" value="Pyridox_Oxase-rel"/>
</dbReference>
<dbReference type="InterPro" id="IPR012349">
    <property type="entry name" value="Split_barrel_FMN-bd"/>
</dbReference>
<evidence type="ECO:0000313" key="2">
    <source>
        <dbReference type="Proteomes" id="UP001235030"/>
    </source>
</evidence>
<reference evidence="1 2" key="1">
    <citation type="submission" date="2022-07" db="EMBL/GenBank/DDBJ databases">
        <title>Genome sequence of Terrisporobacter mayombei DSM6539.</title>
        <authorList>
            <person name="Boeer T."/>
            <person name="Bengelsdorf F.R."/>
            <person name="Daniel R."/>
            <person name="Poehlein A."/>
        </authorList>
    </citation>
    <scope>NUCLEOTIDE SEQUENCE [LARGE SCALE GENOMIC DNA]</scope>
    <source>
        <strain evidence="1 2">DSM 6539</strain>
    </source>
</reference>
<accession>A0ABY9PYN6</accession>
<dbReference type="RefSeq" id="WP_228103019.1">
    <property type="nucleotide sequence ID" value="NZ_CP101637.1"/>
</dbReference>
<dbReference type="PANTHER" id="PTHR34071">
    <property type="entry name" value="5-NITROIMIDAZOLE ANTIBIOTICS RESISTANCE PROTEIN, NIMA-FAMILY-RELATED PROTEIN-RELATED"/>
    <property type="match status" value="1"/>
</dbReference>
<organism evidence="1 2">
    <name type="scientific">Terrisporobacter mayombei</name>
    <dbReference type="NCBI Taxonomy" id="1541"/>
    <lineage>
        <taxon>Bacteria</taxon>
        <taxon>Bacillati</taxon>
        <taxon>Bacillota</taxon>
        <taxon>Clostridia</taxon>
        <taxon>Peptostreptococcales</taxon>
        <taxon>Peptostreptococcaceae</taxon>
        <taxon>Terrisporobacter</taxon>
    </lineage>
</organism>
<name>A0ABY9PYN6_9FIRM</name>
<dbReference type="Pfam" id="PF12900">
    <property type="entry name" value="Pyridox_ox_2"/>
    <property type="match status" value="1"/>
</dbReference>